<dbReference type="RefSeq" id="WP_015904428.1">
    <property type="nucleotide sequence ID" value="NC_012108.1"/>
</dbReference>
<dbReference type="STRING" id="177437.HRM2_25700"/>
<keyword evidence="6" id="KW-0342">GTP-binding</keyword>
<dbReference type="Pfam" id="PF03764">
    <property type="entry name" value="EFG_IV"/>
    <property type="match status" value="1"/>
</dbReference>
<dbReference type="Proteomes" id="UP000000442">
    <property type="component" value="Chromosome"/>
</dbReference>
<comment type="similarity">
    <text evidence="1">Belongs to the TRAFAC class translation factor GTPase superfamily. Classic translation factor GTPase family. EF-G/EF-2 subfamily.</text>
</comment>
<dbReference type="CDD" id="cd01434">
    <property type="entry name" value="EFG_mtEFG1_IV"/>
    <property type="match status" value="1"/>
</dbReference>
<dbReference type="OrthoDB" id="9760518at2"/>
<dbReference type="InterPro" id="IPR000795">
    <property type="entry name" value="T_Tr_GTP-bd_dom"/>
</dbReference>
<dbReference type="InterPro" id="IPR041095">
    <property type="entry name" value="EFG_II"/>
</dbReference>
<dbReference type="PROSITE" id="PS51722">
    <property type="entry name" value="G_TR_2"/>
    <property type="match status" value="1"/>
</dbReference>
<keyword evidence="5" id="KW-0648">Protein biosynthesis</keyword>
<dbReference type="SUPFAM" id="SSF54211">
    <property type="entry name" value="Ribosomal protein S5 domain 2-like"/>
    <property type="match status" value="1"/>
</dbReference>
<dbReference type="KEGG" id="dat:HRM2_25700"/>
<evidence type="ECO:0000256" key="4">
    <source>
        <dbReference type="ARBA" id="ARBA00022768"/>
    </source>
</evidence>
<keyword evidence="3" id="KW-0547">Nucleotide-binding</keyword>
<dbReference type="Gene3D" id="3.30.70.870">
    <property type="entry name" value="Elongation Factor G (Translational Gtpase), domain 3"/>
    <property type="match status" value="1"/>
</dbReference>
<dbReference type="InterPro" id="IPR000640">
    <property type="entry name" value="EFG_V-like"/>
</dbReference>
<keyword evidence="10" id="KW-0378">Hydrolase</keyword>
<dbReference type="GO" id="GO:0005525">
    <property type="term" value="F:GTP binding"/>
    <property type="evidence" value="ECO:0007669"/>
    <property type="project" value="UniProtKB-UniRule"/>
</dbReference>
<dbReference type="Gene3D" id="3.30.230.10">
    <property type="match status" value="1"/>
</dbReference>
<evidence type="ECO:0000256" key="5">
    <source>
        <dbReference type="ARBA" id="ARBA00022917"/>
    </source>
</evidence>
<dbReference type="Gene3D" id="3.30.70.240">
    <property type="match status" value="1"/>
</dbReference>
<dbReference type="InterPro" id="IPR009000">
    <property type="entry name" value="Transl_B-barrel_sf"/>
</dbReference>
<evidence type="ECO:0000256" key="1">
    <source>
        <dbReference type="ARBA" id="ARBA00005870"/>
    </source>
</evidence>
<dbReference type="InterPro" id="IPR014721">
    <property type="entry name" value="Ribsml_uS5_D2-typ_fold_subgr"/>
</dbReference>
<dbReference type="InterPro" id="IPR005225">
    <property type="entry name" value="Small_GTP-bd"/>
</dbReference>
<dbReference type="Pfam" id="PF22042">
    <property type="entry name" value="EF-G_D2"/>
    <property type="match status" value="1"/>
</dbReference>
<dbReference type="CDD" id="cd03713">
    <property type="entry name" value="EFG_mtEFG_C"/>
    <property type="match status" value="1"/>
</dbReference>
<dbReference type="NCBIfam" id="TIGR00484">
    <property type="entry name" value="EF-G"/>
    <property type="match status" value="1"/>
</dbReference>
<dbReference type="Gene3D" id="2.40.30.10">
    <property type="entry name" value="Translation factors"/>
    <property type="match status" value="1"/>
</dbReference>
<keyword evidence="11" id="KW-1185">Reference proteome</keyword>
<dbReference type="GO" id="GO:0003746">
    <property type="term" value="F:translation elongation factor activity"/>
    <property type="evidence" value="ECO:0007669"/>
    <property type="project" value="UniProtKB-UniRule"/>
</dbReference>
<dbReference type="SUPFAM" id="SSF52540">
    <property type="entry name" value="P-loop containing nucleoside triphosphate hydrolases"/>
    <property type="match status" value="1"/>
</dbReference>
<dbReference type="NCBIfam" id="NF009381">
    <property type="entry name" value="PRK12740.1-5"/>
    <property type="match status" value="1"/>
</dbReference>
<dbReference type="GO" id="GO:0003924">
    <property type="term" value="F:GTPase activity"/>
    <property type="evidence" value="ECO:0007669"/>
    <property type="project" value="InterPro"/>
</dbReference>
<evidence type="ECO:0000256" key="3">
    <source>
        <dbReference type="ARBA" id="ARBA00022741"/>
    </source>
</evidence>
<comment type="function">
    <text evidence="7">Catalyzes the GTP-dependent ribosomal translocation step during translation elongation. During this step, the ribosome changes from the pre-translocational (PRE) to the post-translocational (POST) state as the newly formed A-site-bound peptidyl-tRNA and P-site-bound deacylated tRNA move to the P and E sites, respectively. Catalyzes the coordinated movement of the two tRNA molecules, the mRNA and conformational changes in the ribosome.</text>
</comment>
<dbReference type="InterPro" id="IPR047872">
    <property type="entry name" value="EFG_IV"/>
</dbReference>
<evidence type="ECO:0000256" key="6">
    <source>
        <dbReference type="ARBA" id="ARBA00023134"/>
    </source>
</evidence>
<evidence type="ECO:0000256" key="2">
    <source>
        <dbReference type="ARBA" id="ARBA00017872"/>
    </source>
</evidence>
<dbReference type="FunFam" id="3.30.230.10:FF:000003">
    <property type="entry name" value="Elongation factor G"/>
    <property type="match status" value="1"/>
</dbReference>
<dbReference type="eggNOG" id="COG0480">
    <property type="taxonomic scope" value="Bacteria"/>
</dbReference>
<dbReference type="NCBIfam" id="NF009379">
    <property type="entry name" value="PRK12740.1-3"/>
    <property type="match status" value="1"/>
</dbReference>
<evidence type="ECO:0000313" key="10">
    <source>
        <dbReference type="EMBL" id="ACN15664.1"/>
    </source>
</evidence>
<feature type="domain" description="Tr-type G" evidence="9">
    <location>
        <begin position="6"/>
        <end position="278"/>
    </location>
</feature>
<accession>C0QH15</accession>
<dbReference type="SUPFAM" id="SSF54980">
    <property type="entry name" value="EF-G C-terminal domain-like"/>
    <property type="match status" value="2"/>
</dbReference>
<dbReference type="CDD" id="cd04170">
    <property type="entry name" value="EF-G_bact"/>
    <property type="match status" value="1"/>
</dbReference>
<dbReference type="HOGENOM" id="CLU_002794_4_1_7"/>
<dbReference type="Pfam" id="PF00679">
    <property type="entry name" value="EFG_C"/>
    <property type="match status" value="1"/>
</dbReference>
<dbReference type="NCBIfam" id="TIGR00231">
    <property type="entry name" value="small_GTP"/>
    <property type="match status" value="1"/>
</dbReference>
<dbReference type="FunFam" id="3.30.70.240:FF:000001">
    <property type="entry name" value="Elongation factor G"/>
    <property type="match status" value="1"/>
</dbReference>
<dbReference type="CDD" id="cd04088">
    <property type="entry name" value="EFG_mtEFG_II"/>
    <property type="match status" value="1"/>
</dbReference>
<evidence type="ECO:0000256" key="8">
    <source>
        <dbReference type="NCBIfam" id="TIGR00484"/>
    </source>
</evidence>
<evidence type="ECO:0000259" key="9">
    <source>
        <dbReference type="PROSITE" id="PS51722"/>
    </source>
</evidence>
<sequence length="689" mass="75190">MTEQIKKMRNLALAGHGGAGKTSLAEAMLFKAGAVSRLGRVEEGNTAMDFQPEEVKKQQSVSSAFHKFSWKKHSITLMDTPGDQNFFSSAKTCIPAADSVILVVDGVDGPSAMTEEAAACVAADKLPCVLFINKLDRERSNFEETVAASTAALKLKTVITHLPIGVAEGFKGLVDIIANRAYVYDDAGKVEIVDVPSEMAEDVALAKETFIENVAELDDELLERYLEGETLPLEDLKAAFTKGLHAAEFVPVIGGSATKLMGIDLLLDFVNDYMPSPLERSPWVAMDENDNAVEIAPDPDAPFCGFVFNTIVDPYAGRLSLIRIISGTLGKEGTFLNVNRDTKERYTQLLEVLGKEQKPIQEAFPGAIVAVAKLKETKTGDTLTMDQQLKITPPAPMPPVISFAVSSKEKGDEDKIHGALRKIMEEDTALQLKREAETNETILSGRGLVHIETTIEKIKRKFNVDMVISTPKVPYRETFKKKIRVQGRHKKQSGGHGQFGDCWIVLEPLPKGSGFEFVDKIVGGSIPKTYIPAVEKGVIEASQKGILAGFPCVDFRVTVDDGSYHSVDSSEMAFKVAGSVAFKKAAEGAKPTLLEPIMKISILVPEEYTGDIMGDLNSRRGRVLGMDTEGEKQVINANVPMAEILRYAPDLRSMTGGRGSFQMDFDHYDEVPSDLSAKVVEKILAERQE</sequence>
<dbReference type="PANTHER" id="PTHR43261:SF7">
    <property type="entry name" value="ELONGATION FACTOR G-LIKE PROTEIN"/>
    <property type="match status" value="1"/>
</dbReference>
<dbReference type="GO" id="GO:0032790">
    <property type="term" value="P:ribosome disassembly"/>
    <property type="evidence" value="ECO:0007669"/>
    <property type="project" value="TreeGrafter"/>
</dbReference>
<dbReference type="InterPro" id="IPR027417">
    <property type="entry name" value="P-loop_NTPase"/>
</dbReference>
<dbReference type="NCBIfam" id="NF009891">
    <property type="entry name" value="PRK13351.1-1"/>
    <property type="match status" value="1"/>
</dbReference>
<organism evidence="10 11">
    <name type="scientific">Desulforapulum autotrophicum (strain ATCC 43914 / DSM 3382 / VKM B-1955 / HRM2)</name>
    <name type="common">Desulfobacterium autotrophicum</name>
    <dbReference type="NCBI Taxonomy" id="177437"/>
    <lineage>
        <taxon>Bacteria</taxon>
        <taxon>Pseudomonadati</taxon>
        <taxon>Thermodesulfobacteriota</taxon>
        <taxon>Desulfobacteria</taxon>
        <taxon>Desulfobacterales</taxon>
        <taxon>Desulfobacteraceae</taxon>
        <taxon>Desulforapulum</taxon>
    </lineage>
</organism>
<dbReference type="PRINTS" id="PR00315">
    <property type="entry name" value="ELONGATNFCT"/>
</dbReference>
<reference evidence="10 11" key="1">
    <citation type="journal article" date="2009" name="Environ. Microbiol.">
        <title>Genome sequence of Desulfobacterium autotrophicum HRM2, a marine sulfate reducer oxidizing organic carbon completely to carbon dioxide.</title>
        <authorList>
            <person name="Strittmatter A.W."/>
            <person name="Liesegang H."/>
            <person name="Rabus R."/>
            <person name="Decker I."/>
            <person name="Amann J."/>
            <person name="Andres S."/>
            <person name="Henne A."/>
            <person name="Fricke W.F."/>
            <person name="Martinez-Arias R."/>
            <person name="Bartels D."/>
            <person name="Goesmann A."/>
            <person name="Krause L."/>
            <person name="Puehler A."/>
            <person name="Klenk H.P."/>
            <person name="Richter M."/>
            <person name="Schuler M."/>
            <person name="Gloeckner F.O."/>
            <person name="Meyerdierks A."/>
            <person name="Gottschalk G."/>
            <person name="Amann R."/>
        </authorList>
    </citation>
    <scope>NUCLEOTIDE SEQUENCE [LARGE SCALE GENOMIC DNA]</scope>
    <source>
        <strain evidence="11">ATCC 43914 / DSM 3382 / HRM2</strain>
    </source>
</reference>
<protein>
    <recommendedName>
        <fullName evidence="2 8">Elongation factor G</fullName>
    </recommendedName>
</protein>
<dbReference type="InterPro" id="IPR035647">
    <property type="entry name" value="EFG_III/V"/>
</dbReference>
<name>C0QH15_DESAH</name>
<dbReference type="SMART" id="SM00889">
    <property type="entry name" value="EFG_IV"/>
    <property type="match status" value="1"/>
</dbReference>
<dbReference type="EMBL" id="CP001087">
    <property type="protein sequence ID" value="ACN15664.1"/>
    <property type="molecule type" value="Genomic_DNA"/>
</dbReference>
<proteinExistence type="inferred from homology"/>
<dbReference type="AlphaFoldDB" id="C0QH15"/>
<dbReference type="Pfam" id="PF00009">
    <property type="entry name" value="GTP_EFTU"/>
    <property type="match status" value="1"/>
</dbReference>
<dbReference type="InterPro" id="IPR035649">
    <property type="entry name" value="EFG_V"/>
</dbReference>
<keyword evidence="4" id="KW-0251">Elongation factor</keyword>
<dbReference type="InterPro" id="IPR020568">
    <property type="entry name" value="Ribosomal_Su5_D2-typ_SF"/>
</dbReference>
<dbReference type="SMART" id="SM00838">
    <property type="entry name" value="EFG_C"/>
    <property type="match status" value="1"/>
</dbReference>
<dbReference type="InterPro" id="IPR005517">
    <property type="entry name" value="Transl_elong_EFG/EF2_IV"/>
</dbReference>
<evidence type="ECO:0000313" key="11">
    <source>
        <dbReference type="Proteomes" id="UP000000442"/>
    </source>
</evidence>
<dbReference type="Gene3D" id="3.40.50.300">
    <property type="entry name" value="P-loop containing nucleotide triphosphate hydrolases"/>
    <property type="match status" value="1"/>
</dbReference>
<dbReference type="InterPro" id="IPR004540">
    <property type="entry name" value="Transl_elong_EFG/EF2"/>
</dbReference>
<dbReference type="InterPro" id="IPR053905">
    <property type="entry name" value="EF-G-like_DII"/>
</dbReference>
<dbReference type="SUPFAM" id="SSF50447">
    <property type="entry name" value="Translation proteins"/>
    <property type="match status" value="1"/>
</dbReference>
<gene>
    <name evidence="10" type="primary">fusA3</name>
    <name evidence="10" type="ordered locus">HRM2_25700</name>
</gene>
<dbReference type="Pfam" id="PF14492">
    <property type="entry name" value="EFG_III"/>
    <property type="match status" value="1"/>
</dbReference>
<dbReference type="PANTHER" id="PTHR43261">
    <property type="entry name" value="TRANSLATION ELONGATION FACTOR G-RELATED"/>
    <property type="match status" value="1"/>
</dbReference>
<evidence type="ECO:0000256" key="7">
    <source>
        <dbReference type="ARBA" id="ARBA00024731"/>
    </source>
</evidence>